<organism evidence="2 3">
    <name type="scientific">Microbacterium dauci</name>
    <dbReference type="NCBI Taxonomy" id="3048008"/>
    <lineage>
        <taxon>Bacteria</taxon>
        <taxon>Bacillati</taxon>
        <taxon>Actinomycetota</taxon>
        <taxon>Actinomycetes</taxon>
        <taxon>Micrococcales</taxon>
        <taxon>Microbacteriaceae</taxon>
        <taxon>Microbacterium</taxon>
    </lineage>
</organism>
<sequence>MGDETAELERLRARAYGRDADIAVDPAALARLRYLEGAQAGAVVTAPPKPPSPVEAPPVGGVIDEVPGASERAAAAVESTDDPAPSASAAGEFRAEVFERAASTPLWRRRGVLVAAAAVAGMLVGALGMQVFAPAPAVSVETGAVLADTVRADPSLEWPAIFGPSDDEHRVWSYRGLTIMTSTALRYIGSANSESDCLMALESAALEPYLGPDADDGSSGYSIDGMQLTGCAAGAFPATLQFIVDQNAPSALRARFADGTAVQIVLQGDDLRVFEHTG</sequence>
<evidence type="ECO:0000313" key="2">
    <source>
        <dbReference type="EMBL" id="MDJ1113341.1"/>
    </source>
</evidence>
<evidence type="ECO:0000313" key="3">
    <source>
        <dbReference type="Proteomes" id="UP001321481"/>
    </source>
</evidence>
<protein>
    <submittedName>
        <fullName evidence="2">Uncharacterized protein</fullName>
    </submittedName>
</protein>
<comment type="caution">
    <text evidence="2">The sequence shown here is derived from an EMBL/GenBank/DDBJ whole genome shotgun (WGS) entry which is preliminary data.</text>
</comment>
<dbReference type="RefSeq" id="WP_283714623.1">
    <property type="nucleotide sequence ID" value="NZ_JASJND010000001.1"/>
</dbReference>
<name>A0ABT6ZBG6_9MICO</name>
<keyword evidence="1" id="KW-0472">Membrane</keyword>
<keyword evidence="1" id="KW-1133">Transmembrane helix</keyword>
<dbReference type="Proteomes" id="UP001321481">
    <property type="component" value="Unassembled WGS sequence"/>
</dbReference>
<evidence type="ECO:0000256" key="1">
    <source>
        <dbReference type="SAM" id="Phobius"/>
    </source>
</evidence>
<reference evidence="2 3" key="1">
    <citation type="submission" date="2023-05" db="EMBL/GenBank/DDBJ databases">
        <title>Microbacterium dauci sp.nov., Isolated from Carrot Rhizosphere Soil.</title>
        <authorList>
            <person name="Xiao Z."/>
            <person name="Zheng J."/>
        </authorList>
    </citation>
    <scope>NUCLEOTIDE SEQUENCE [LARGE SCALE GENOMIC DNA]</scope>
    <source>
        <strain evidence="2 3">LX3-4</strain>
    </source>
</reference>
<gene>
    <name evidence="2" type="ORF">QNI14_02610</name>
</gene>
<dbReference type="EMBL" id="JASJND010000001">
    <property type="protein sequence ID" value="MDJ1113341.1"/>
    <property type="molecule type" value="Genomic_DNA"/>
</dbReference>
<accession>A0ABT6ZBG6</accession>
<proteinExistence type="predicted"/>
<keyword evidence="3" id="KW-1185">Reference proteome</keyword>
<feature type="transmembrane region" description="Helical" evidence="1">
    <location>
        <begin position="112"/>
        <end position="133"/>
    </location>
</feature>
<keyword evidence="1" id="KW-0812">Transmembrane</keyword>